<protein>
    <submittedName>
        <fullName evidence="1">Uncharacterized protein</fullName>
    </submittedName>
</protein>
<keyword evidence="2" id="KW-1185">Reference proteome</keyword>
<proteinExistence type="predicted"/>
<dbReference type="AlphaFoldDB" id="A0AAJ0G697"/>
<accession>A0AAJ0G697</accession>
<dbReference type="EMBL" id="JAWDJX010000040">
    <property type="protein sequence ID" value="KAK3049397.1"/>
    <property type="molecule type" value="Genomic_DNA"/>
</dbReference>
<reference evidence="1" key="1">
    <citation type="submission" date="2023-04" db="EMBL/GenBank/DDBJ databases">
        <title>Black Yeasts Isolated from many extreme environments.</title>
        <authorList>
            <person name="Coleine C."/>
            <person name="Stajich J.E."/>
            <person name="Selbmann L."/>
        </authorList>
    </citation>
    <scope>NUCLEOTIDE SEQUENCE</scope>
    <source>
        <strain evidence="1">CCFEE 5312</strain>
    </source>
</reference>
<name>A0AAJ0G697_9PEZI</name>
<organism evidence="1 2">
    <name type="scientific">Extremus antarcticus</name>
    <dbReference type="NCBI Taxonomy" id="702011"/>
    <lineage>
        <taxon>Eukaryota</taxon>
        <taxon>Fungi</taxon>
        <taxon>Dikarya</taxon>
        <taxon>Ascomycota</taxon>
        <taxon>Pezizomycotina</taxon>
        <taxon>Dothideomycetes</taxon>
        <taxon>Dothideomycetidae</taxon>
        <taxon>Mycosphaerellales</taxon>
        <taxon>Extremaceae</taxon>
        <taxon>Extremus</taxon>
    </lineage>
</organism>
<sequence length="180" mass="20400">MSNNEVRTLEERIAKIEENLGIDGVKTLKEAAEEEAERAKQASAIAFRTRYARREIGSKAQLEKLLRTTVVIFCDSFDDTETRKGIEAMARLFQGDHPGSIAGYIGLINFSWGYWERSSPMFELSNDELEKYTEGNELPCARFPDQDPNSSETTLVVMKDGGMQDGLNTWLMELFRNMGD</sequence>
<evidence type="ECO:0000313" key="2">
    <source>
        <dbReference type="Proteomes" id="UP001271007"/>
    </source>
</evidence>
<gene>
    <name evidence="1" type="ORF">LTR09_009316</name>
</gene>
<comment type="caution">
    <text evidence="1">The sequence shown here is derived from an EMBL/GenBank/DDBJ whole genome shotgun (WGS) entry which is preliminary data.</text>
</comment>
<dbReference type="Proteomes" id="UP001271007">
    <property type="component" value="Unassembled WGS sequence"/>
</dbReference>
<evidence type="ECO:0000313" key="1">
    <source>
        <dbReference type="EMBL" id="KAK3049397.1"/>
    </source>
</evidence>